<sequence>MAYKTQRRRKIKQMTRKNFVKKLTEKLYPSCKHDEDTQKQQNREKYAEHKITYGEMEYEGIDRLLAYVSKIRPNIDTFIDIGSGRGKLCMYMASKPQIKRTLGIELVESRHEDAMHLKRELKSDFADKAEFINSDIFDVDFAAYDFEKNQVLIWFSNLCFDSKITNDIFEKLKQELPVGTIIGCSNTIDQNIKTFTLLDTIKIPMSWHKDSNVYVYNIN</sequence>
<dbReference type="InterPro" id="IPR025789">
    <property type="entry name" value="DOT1_dom"/>
</dbReference>
<dbReference type="AlphaFoldDB" id="A0A6C0HY71"/>
<comment type="catalytic activity">
    <reaction evidence="5">
        <text>L-lysyl(79)-[histone H3] + 3 S-adenosyl-L-methionine = N(6),N(6),N(6)-trimethyl-L-lysyl(79)-[histone H3] + 3 S-adenosyl-L-homocysteine + 3 H(+)</text>
        <dbReference type="Rhea" id="RHEA:60328"/>
        <dbReference type="Rhea" id="RHEA-COMP:15549"/>
        <dbReference type="Rhea" id="RHEA-COMP:15552"/>
        <dbReference type="ChEBI" id="CHEBI:15378"/>
        <dbReference type="ChEBI" id="CHEBI:29969"/>
        <dbReference type="ChEBI" id="CHEBI:57856"/>
        <dbReference type="ChEBI" id="CHEBI:59789"/>
        <dbReference type="ChEBI" id="CHEBI:61961"/>
        <dbReference type="EC" id="2.1.1.360"/>
    </reaction>
</comment>
<evidence type="ECO:0000256" key="2">
    <source>
        <dbReference type="ARBA" id="ARBA00020987"/>
    </source>
</evidence>
<dbReference type="SUPFAM" id="SSF53335">
    <property type="entry name" value="S-adenosyl-L-methionine-dependent methyltransferases"/>
    <property type="match status" value="1"/>
</dbReference>
<evidence type="ECO:0000256" key="5">
    <source>
        <dbReference type="ARBA" id="ARBA00047770"/>
    </source>
</evidence>
<organism evidence="7">
    <name type="scientific">viral metagenome</name>
    <dbReference type="NCBI Taxonomy" id="1070528"/>
    <lineage>
        <taxon>unclassified sequences</taxon>
        <taxon>metagenomes</taxon>
        <taxon>organismal metagenomes</taxon>
    </lineage>
</organism>
<proteinExistence type="predicted"/>
<evidence type="ECO:0000256" key="1">
    <source>
        <dbReference type="ARBA" id="ARBA00012190"/>
    </source>
</evidence>
<dbReference type="GO" id="GO:0140956">
    <property type="term" value="F:histone H3K79 trimethyltransferase activity"/>
    <property type="evidence" value="ECO:0007669"/>
    <property type="project" value="UniProtKB-EC"/>
</dbReference>
<protein>
    <recommendedName>
        <fullName evidence="2">Histone-lysine N-methyltransferase, H3 lysine-79 specific</fullName>
        <ecNumber evidence="1">2.1.1.360</ecNumber>
    </recommendedName>
    <alternativeName>
        <fullName evidence="4">Histone H3-K79 methyltransferase</fullName>
    </alternativeName>
</protein>
<dbReference type="Gene3D" id="3.40.50.150">
    <property type="entry name" value="Vaccinia Virus protein VP39"/>
    <property type="match status" value="1"/>
</dbReference>
<dbReference type="PANTHER" id="PTHR21451">
    <property type="entry name" value="HISTONE H3 METHYLTRANSFERASE"/>
    <property type="match status" value="1"/>
</dbReference>
<dbReference type="EMBL" id="MN740044">
    <property type="protein sequence ID" value="QHT85728.1"/>
    <property type="molecule type" value="Genomic_DNA"/>
</dbReference>
<evidence type="ECO:0000259" key="6">
    <source>
        <dbReference type="Pfam" id="PF08123"/>
    </source>
</evidence>
<evidence type="ECO:0000256" key="4">
    <source>
        <dbReference type="ARBA" id="ARBA00029821"/>
    </source>
</evidence>
<dbReference type="EC" id="2.1.1.360" evidence="1"/>
<dbReference type="Pfam" id="PF08123">
    <property type="entry name" value="DOT1"/>
    <property type="match status" value="1"/>
</dbReference>
<reference evidence="7" key="1">
    <citation type="journal article" date="2020" name="Nature">
        <title>Giant virus diversity and host interactions through global metagenomics.</title>
        <authorList>
            <person name="Schulz F."/>
            <person name="Roux S."/>
            <person name="Paez-Espino D."/>
            <person name="Jungbluth S."/>
            <person name="Walsh D.A."/>
            <person name="Denef V.J."/>
            <person name="McMahon K.D."/>
            <person name="Konstantinidis K.T."/>
            <person name="Eloe-Fadrosh E.A."/>
            <person name="Kyrpides N.C."/>
            <person name="Woyke T."/>
        </authorList>
    </citation>
    <scope>NUCLEOTIDE SEQUENCE</scope>
    <source>
        <strain evidence="7">GVMAG-M-3300023184-182</strain>
    </source>
</reference>
<name>A0A6C0HY71_9ZZZZ</name>
<dbReference type="GO" id="GO:0051726">
    <property type="term" value="P:regulation of cell cycle"/>
    <property type="evidence" value="ECO:0007669"/>
    <property type="project" value="InterPro"/>
</dbReference>
<evidence type="ECO:0000256" key="3">
    <source>
        <dbReference type="ARBA" id="ARBA00022853"/>
    </source>
</evidence>
<feature type="domain" description="DOT1" evidence="6">
    <location>
        <begin position="49"/>
        <end position="193"/>
    </location>
</feature>
<keyword evidence="3" id="KW-0156">Chromatin regulator</keyword>
<dbReference type="InterPro" id="IPR030445">
    <property type="entry name" value="H3-K79_meTrfase"/>
</dbReference>
<accession>A0A6C0HY71</accession>
<dbReference type="CDD" id="cd02440">
    <property type="entry name" value="AdoMet_MTases"/>
    <property type="match status" value="1"/>
</dbReference>
<dbReference type="PANTHER" id="PTHR21451:SF19">
    <property type="entry name" value="ACTIVATED IN BLOCKED UNFOLDED PROTEIN RESPONSE"/>
    <property type="match status" value="1"/>
</dbReference>
<dbReference type="InterPro" id="IPR029063">
    <property type="entry name" value="SAM-dependent_MTases_sf"/>
</dbReference>
<evidence type="ECO:0000313" key="7">
    <source>
        <dbReference type="EMBL" id="QHT85728.1"/>
    </source>
</evidence>